<keyword evidence="7" id="KW-1185">Reference proteome</keyword>
<evidence type="ECO:0000256" key="1">
    <source>
        <dbReference type="ARBA" id="ARBA00009437"/>
    </source>
</evidence>
<dbReference type="SUPFAM" id="SSF46785">
    <property type="entry name" value="Winged helix' DNA-binding domain"/>
    <property type="match status" value="1"/>
</dbReference>
<dbReference type="InterPro" id="IPR036388">
    <property type="entry name" value="WH-like_DNA-bd_sf"/>
</dbReference>
<dbReference type="InterPro" id="IPR050389">
    <property type="entry name" value="LysR-type_TF"/>
</dbReference>
<dbReference type="InterPro" id="IPR000847">
    <property type="entry name" value="LysR_HTH_N"/>
</dbReference>
<dbReference type="SUPFAM" id="SSF53850">
    <property type="entry name" value="Periplasmic binding protein-like II"/>
    <property type="match status" value="1"/>
</dbReference>
<sequence length="312" mass="34697">MGRINMIDLRGVDLNLLVSLDALLEECNVTKAAARLHLTQPAVSTQLARLRKIFDDPLLIPADGGRGMTPSAHALALVEPLHAALRDLETVIRQRPAFDPFRDSRRFVIAANDNATAVLGLRLMEQLPSLAGEGIRIAFVNADQRQVATQLERAEIDLLIGSERMVPPSMKARKLMDEHFVMAQRKGHPRGQGELDLEQYCALKHVLVSTSGGSFHGFMDEHLEQMDRRRDVMLSVQNFTLVPDLLCNSDYVATLPSRLVHRYQDRLDAFALPFQARGFSLFAAWHPRNQGDPGLLWLRDTIAAVDAGTVIG</sequence>
<keyword evidence="2" id="KW-0805">Transcription regulation</keyword>
<name>A0A127PMY8_9BURK</name>
<dbReference type="PANTHER" id="PTHR30118:SF15">
    <property type="entry name" value="TRANSCRIPTIONAL REGULATORY PROTEIN"/>
    <property type="match status" value="1"/>
</dbReference>
<evidence type="ECO:0000313" key="6">
    <source>
        <dbReference type="EMBL" id="AMP08857.1"/>
    </source>
</evidence>
<dbReference type="PANTHER" id="PTHR30118">
    <property type="entry name" value="HTH-TYPE TRANSCRIPTIONAL REGULATOR LEUO-RELATED"/>
    <property type="match status" value="1"/>
</dbReference>
<gene>
    <name evidence="6" type="ORF">CAter282_1062</name>
</gene>
<dbReference type="Proteomes" id="UP000071778">
    <property type="component" value="Chromosome"/>
</dbReference>
<evidence type="ECO:0000259" key="5">
    <source>
        <dbReference type="PROSITE" id="PS50931"/>
    </source>
</evidence>
<keyword evidence="4" id="KW-0804">Transcription</keyword>
<dbReference type="PROSITE" id="PS50931">
    <property type="entry name" value="HTH_LYSR"/>
    <property type="match status" value="1"/>
</dbReference>
<dbReference type="EMBL" id="CP013235">
    <property type="protein sequence ID" value="AMP08857.1"/>
    <property type="molecule type" value="Genomic_DNA"/>
</dbReference>
<dbReference type="CDD" id="cd08417">
    <property type="entry name" value="PBP2_Nitroaromatics_like"/>
    <property type="match status" value="1"/>
</dbReference>
<keyword evidence="3" id="KW-0238">DNA-binding</keyword>
<dbReference type="Gene3D" id="3.40.190.10">
    <property type="entry name" value="Periplasmic binding protein-like II"/>
    <property type="match status" value="2"/>
</dbReference>
<dbReference type="InterPro" id="IPR036390">
    <property type="entry name" value="WH_DNA-bd_sf"/>
</dbReference>
<dbReference type="GO" id="GO:0003677">
    <property type="term" value="F:DNA binding"/>
    <property type="evidence" value="ECO:0007669"/>
    <property type="project" value="UniProtKB-KW"/>
</dbReference>
<reference evidence="6 7" key="1">
    <citation type="submission" date="2015-11" db="EMBL/GenBank/DDBJ databases">
        <title>Exploring the genomic traits of fungus-feeding bacterial genus Collimonas.</title>
        <authorList>
            <person name="Song C."/>
            <person name="Schmidt R."/>
            <person name="de Jager V."/>
            <person name="Krzyzanowska D."/>
            <person name="Jongedijk E."/>
            <person name="Cankar K."/>
            <person name="Beekwilder J."/>
            <person name="van Veen A."/>
            <person name="de Boer W."/>
            <person name="van Veen J.A."/>
            <person name="Garbeva P."/>
        </authorList>
    </citation>
    <scope>NUCLEOTIDE SEQUENCE [LARGE SCALE GENOMIC DNA]</scope>
    <source>
        <strain evidence="6 7">Ter282</strain>
    </source>
</reference>
<dbReference type="PRINTS" id="PR00039">
    <property type="entry name" value="HTHLYSR"/>
</dbReference>
<evidence type="ECO:0000256" key="2">
    <source>
        <dbReference type="ARBA" id="ARBA00023015"/>
    </source>
</evidence>
<comment type="similarity">
    <text evidence="1">Belongs to the LysR transcriptional regulatory family.</text>
</comment>
<evidence type="ECO:0000256" key="3">
    <source>
        <dbReference type="ARBA" id="ARBA00023125"/>
    </source>
</evidence>
<dbReference type="Gene3D" id="1.10.10.10">
    <property type="entry name" value="Winged helix-like DNA-binding domain superfamily/Winged helix DNA-binding domain"/>
    <property type="match status" value="1"/>
</dbReference>
<organism evidence="6 7">
    <name type="scientific">Collimonas arenae</name>
    <dbReference type="NCBI Taxonomy" id="279058"/>
    <lineage>
        <taxon>Bacteria</taxon>
        <taxon>Pseudomonadati</taxon>
        <taxon>Pseudomonadota</taxon>
        <taxon>Betaproteobacteria</taxon>
        <taxon>Burkholderiales</taxon>
        <taxon>Oxalobacteraceae</taxon>
        <taxon>Collimonas</taxon>
    </lineage>
</organism>
<dbReference type="InterPro" id="IPR037402">
    <property type="entry name" value="YidZ_PBP2"/>
</dbReference>
<dbReference type="PATRIC" id="fig|279058.17.peg.1143"/>
<dbReference type="Pfam" id="PF00126">
    <property type="entry name" value="HTH_1"/>
    <property type="match status" value="1"/>
</dbReference>
<dbReference type="InterPro" id="IPR005119">
    <property type="entry name" value="LysR_subst-bd"/>
</dbReference>
<evidence type="ECO:0000256" key="4">
    <source>
        <dbReference type="ARBA" id="ARBA00023163"/>
    </source>
</evidence>
<protein>
    <submittedName>
        <fullName evidence="6">Bacterial regulatory helix-turn-helix, lysR family protein</fullName>
    </submittedName>
</protein>
<dbReference type="GO" id="GO:0003700">
    <property type="term" value="F:DNA-binding transcription factor activity"/>
    <property type="evidence" value="ECO:0007669"/>
    <property type="project" value="InterPro"/>
</dbReference>
<proteinExistence type="inferred from homology"/>
<accession>A0A127PMY8</accession>
<feature type="domain" description="HTH lysR-type" evidence="5">
    <location>
        <begin position="12"/>
        <end position="69"/>
    </location>
</feature>
<dbReference type="RefSeq" id="WP_231879177.1">
    <property type="nucleotide sequence ID" value="NZ_CP013233.1"/>
</dbReference>
<dbReference type="AlphaFoldDB" id="A0A127PMY8"/>
<evidence type="ECO:0000313" key="7">
    <source>
        <dbReference type="Proteomes" id="UP000071778"/>
    </source>
</evidence>
<dbReference type="Pfam" id="PF03466">
    <property type="entry name" value="LysR_substrate"/>
    <property type="match status" value="1"/>
</dbReference>